<comment type="caution">
    <text evidence="2">The sequence shown here is derived from an EMBL/GenBank/DDBJ whole genome shotgun (WGS) entry which is preliminary data.</text>
</comment>
<dbReference type="EMBL" id="JASJEU010000005">
    <property type="protein sequence ID" value="MDJ1649664.1"/>
    <property type="molecule type" value="Genomic_DNA"/>
</dbReference>
<dbReference type="Gene3D" id="1.20.1290.10">
    <property type="entry name" value="AhpD-like"/>
    <property type="match status" value="1"/>
</dbReference>
<dbReference type="Proteomes" id="UP001232750">
    <property type="component" value="Unassembled WGS sequence"/>
</dbReference>
<dbReference type="InterPro" id="IPR029032">
    <property type="entry name" value="AhpD-like"/>
</dbReference>
<sequence>MAQAFETFMKEAPEVAKAYGGMVAALAQTSALEHKTHQLAYLSVLVAQGMEGGLDFHVKAAKEAGATRDEVASATLVGLPLVGMRAVEALAPVLEAYDRV</sequence>
<organism evidence="2 3">
    <name type="scientific">Gordonibacter faecis</name>
    <dbReference type="NCBI Taxonomy" id="3047475"/>
    <lineage>
        <taxon>Bacteria</taxon>
        <taxon>Bacillati</taxon>
        <taxon>Actinomycetota</taxon>
        <taxon>Coriobacteriia</taxon>
        <taxon>Eggerthellales</taxon>
        <taxon>Eggerthellaceae</taxon>
        <taxon>Gordonibacter</taxon>
    </lineage>
</organism>
<dbReference type="PANTHER" id="PTHR33930:SF2">
    <property type="entry name" value="BLR3452 PROTEIN"/>
    <property type="match status" value="1"/>
</dbReference>
<dbReference type="RefSeq" id="WP_283831003.1">
    <property type="nucleotide sequence ID" value="NZ_JASJEU010000005.1"/>
</dbReference>
<evidence type="ECO:0000259" key="1">
    <source>
        <dbReference type="Pfam" id="PF02627"/>
    </source>
</evidence>
<dbReference type="InterPro" id="IPR003779">
    <property type="entry name" value="CMD-like"/>
</dbReference>
<evidence type="ECO:0000313" key="2">
    <source>
        <dbReference type="EMBL" id="MDJ1649664.1"/>
    </source>
</evidence>
<dbReference type="Pfam" id="PF02627">
    <property type="entry name" value="CMD"/>
    <property type="match status" value="1"/>
</dbReference>
<dbReference type="SUPFAM" id="SSF69118">
    <property type="entry name" value="AhpD-like"/>
    <property type="match status" value="1"/>
</dbReference>
<evidence type="ECO:0000313" key="3">
    <source>
        <dbReference type="Proteomes" id="UP001232750"/>
    </source>
</evidence>
<reference evidence="2 3" key="1">
    <citation type="submission" date="2023-05" db="EMBL/GenBank/DDBJ databases">
        <title>Gordonibacter KGMB12511T sp. nov., isolated from faeces of healthy Korean.</title>
        <authorList>
            <person name="Kim H.S."/>
            <person name="Kim J.-S."/>
            <person name="Suh M.K."/>
            <person name="Eom M.K."/>
            <person name="Do H.E."/>
            <person name="Lee J.-S."/>
        </authorList>
    </citation>
    <scope>NUCLEOTIDE SEQUENCE [LARGE SCALE GENOMIC DNA]</scope>
    <source>
        <strain evidence="2 3">KGMB12511</strain>
    </source>
</reference>
<protein>
    <submittedName>
        <fullName evidence="2">Carboxymuconolactone decarboxylase family protein</fullName>
    </submittedName>
</protein>
<keyword evidence="3" id="KW-1185">Reference proteome</keyword>
<proteinExistence type="predicted"/>
<dbReference type="PANTHER" id="PTHR33930">
    <property type="entry name" value="ALKYL HYDROPEROXIDE REDUCTASE AHPD"/>
    <property type="match status" value="1"/>
</dbReference>
<gene>
    <name evidence="2" type="ORF">QNJ86_02520</name>
</gene>
<feature type="domain" description="Carboxymuconolactone decarboxylase-like" evidence="1">
    <location>
        <begin position="13"/>
        <end position="95"/>
    </location>
</feature>
<accession>A0ABT7DJG5</accession>
<name>A0ABT7DJG5_9ACTN</name>